<dbReference type="EMBL" id="BGPR01084851">
    <property type="protein sequence ID" value="GBL97112.1"/>
    <property type="molecule type" value="Genomic_DNA"/>
</dbReference>
<gene>
    <name evidence="4" type="ORF">AVEN_130124_1</name>
    <name evidence="2" type="ORF">AVEN_24134_1</name>
    <name evidence="1" type="ORF">AVEN_271863_1</name>
    <name evidence="3" type="ORF">AVEN_80207_1</name>
</gene>
<feature type="non-terminal residue" evidence="3">
    <location>
        <position position="1"/>
    </location>
</feature>
<organism evidence="3 5">
    <name type="scientific">Araneus ventricosus</name>
    <name type="common">Orbweaver spider</name>
    <name type="synonym">Epeira ventricosa</name>
    <dbReference type="NCBI Taxonomy" id="182803"/>
    <lineage>
        <taxon>Eukaryota</taxon>
        <taxon>Metazoa</taxon>
        <taxon>Ecdysozoa</taxon>
        <taxon>Arthropoda</taxon>
        <taxon>Chelicerata</taxon>
        <taxon>Arachnida</taxon>
        <taxon>Araneae</taxon>
        <taxon>Araneomorphae</taxon>
        <taxon>Entelegynae</taxon>
        <taxon>Araneoidea</taxon>
        <taxon>Araneidae</taxon>
        <taxon>Araneus</taxon>
    </lineage>
</organism>
<dbReference type="EMBL" id="BGPR01084853">
    <property type="protein sequence ID" value="GBL97116.1"/>
    <property type="molecule type" value="Genomic_DNA"/>
</dbReference>
<sequence length="68" mass="7955">KENAALGPDWYEVQKLNVGRKVSYPQTFGGKPIIQYRECENECDFVKNLSVTDFKKMNGKADYLRMYE</sequence>
<accession>A0A4Y2C0J0</accession>
<dbReference type="OrthoDB" id="6426843at2759"/>
<name>A0A4Y2C0J0_ARAVE</name>
<evidence type="ECO:0000313" key="3">
    <source>
        <dbReference type="EMBL" id="GBL97116.1"/>
    </source>
</evidence>
<keyword evidence="5" id="KW-1185">Reference proteome</keyword>
<dbReference type="EMBL" id="BGPR01084852">
    <property type="protein sequence ID" value="GBL97115.1"/>
    <property type="molecule type" value="Genomic_DNA"/>
</dbReference>
<proteinExistence type="predicted"/>
<evidence type="ECO:0000313" key="2">
    <source>
        <dbReference type="EMBL" id="GBL97115.1"/>
    </source>
</evidence>
<comment type="caution">
    <text evidence="3">The sequence shown here is derived from an EMBL/GenBank/DDBJ whole genome shotgun (WGS) entry which is preliminary data.</text>
</comment>
<dbReference type="EMBL" id="BGPR01084856">
    <property type="protein sequence ID" value="GBL97126.1"/>
    <property type="molecule type" value="Genomic_DNA"/>
</dbReference>
<reference evidence="3 5" key="1">
    <citation type="journal article" date="2019" name="Sci. Rep.">
        <title>Orb-weaving spider Araneus ventricosus genome elucidates the spidroin gene catalogue.</title>
        <authorList>
            <person name="Kono N."/>
            <person name="Nakamura H."/>
            <person name="Ohtoshi R."/>
            <person name="Moran D.A.P."/>
            <person name="Shinohara A."/>
            <person name="Yoshida Y."/>
            <person name="Fujiwara M."/>
            <person name="Mori M."/>
            <person name="Tomita M."/>
            <person name="Arakawa K."/>
        </authorList>
    </citation>
    <scope>NUCLEOTIDE SEQUENCE [LARGE SCALE GENOMIC DNA]</scope>
</reference>
<evidence type="ECO:0000313" key="4">
    <source>
        <dbReference type="EMBL" id="GBL97126.1"/>
    </source>
</evidence>
<protein>
    <submittedName>
        <fullName evidence="3">Uncharacterized protein</fullName>
    </submittedName>
</protein>
<dbReference type="AlphaFoldDB" id="A0A4Y2C0J0"/>
<evidence type="ECO:0000313" key="5">
    <source>
        <dbReference type="Proteomes" id="UP000499080"/>
    </source>
</evidence>
<dbReference type="Proteomes" id="UP000499080">
    <property type="component" value="Unassembled WGS sequence"/>
</dbReference>
<evidence type="ECO:0000313" key="1">
    <source>
        <dbReference type="EMBL" id="GBL97112.1"/>
    </source>
</evidence>